<evidence type="ECO:0000256" key="2">
    <source>
        <dbReference type="ARBA" id="ARBA00022514"/>
    </source>
</evidence>
<dbReference type="GO" id="GO:0006955">
    <property type="term" value="P:immune response"/>
    <property type="evidence" value="ECO:0007669"/>
    <property type="project" value="InterPro"/>
</dbReference>
<keyword evidence="5" id="KW-1185">Reference proteome</keyword>
<dbReference type="Pfam" id="PF00048">
    <property type="entry name" value="IL8"/>
    <property type="match status" value="1"/>
</dbReference>
<dbReference type="SUPFAM" id="SSF54117">
    <property type="entry name" value="Interleukin 8-like chemokines"/>
    <property type="match status" value="1"/>
</dbReference>
<dbReference type="GO" id="GO:0005615">
    <property type="term" value="C:extracellular space"/>
    <property type="evidence" value="ECO:0007669"/>
    <property type="project" value="UniProtKB-KW"/>
</dbReference>
<dbReference type="GO" id="GO:0008009">
    <property type="term" value="F:chemokine activity"/>
    <property type="evidence" value="ECO:0007669"/>
    <property type="project" value="InterPro"/>
</dbReference>
<dbReference type="InterPro" id="IPR001811">
    <property type="entry name" value="Chemokine_IL8-like_dom"/>
</dbReference>
<dbReference type="EMBL" id="OX395129">
    <property type="protein sequence ID" value="CAI5772981.1"/>
    <property type="molecule type" value="Genomic_DNA"/>
</dbReference>
<organism evidence="4 5">
    <name type="scientific">Podarcis lilfordi</name>
    <name type="common">Lilford's wall lizard</name>
    <dbReference type="NCBI Taxonomy" id="74358"/>
    <lineage>
        <taxon>Eukaryota</taxon>
        <taxon>Metazoa</taxon>
        <taxon>Chordata</taxon>
        <taxon>Craniata</taxon>
        <taxon>Vertebrata</taxon>
        <taxon>Euteleostomi</taxon>
        <taxon>Lepidosauria</taxon>
        <taxon>Squamata</taxon>
        <taxon>Bifurcata</taxon>
        <taxon>Unidentata</taxon>
        <taxon>Episquamata</taxon>
        <taxon>Laterata</taxon>
        <taxon>Lacertibaenia</taxon>
        <taxon>Lacertidae</taxon>
        <taxon>Podarcis</taxon>
    </lineage>
</organism>
<reference evidence="4" key="1">
    <citation type="submission" date="2022-12" db="EMBL/GenBank/DDBJ databases">
        <authorList>
            <person name="Alioto T."/>
            <person name="Alioto T."/>
            <person name="Gomez Garrido J."/>
        </authorList>
    </citation>
    <scope>NUCLEOTIDE SEQUENCE</scope>
</reference>
<evidence type="ECO:0000313" key="4">
    <source>
        <dbReference type="EMBL" id="CAI5772981.1"/>
    </source>
</evidence>
<proteinExistence type="inferred from homology"/>
<dbReference type="InterPro" id="IPR036048">
    <property type="entry name" value="Interleukin_8-like_sf"/>
</dbReference>
<dbReference type="SMART" id="SM00199">
    <property type="entry name" value="SCY"/>
    <property type="match status" value="1"/>
</dbReference>
<protein>
    <submittedName>
        <fullName evidence="4">Lymphotactin-like</fullName>
    </submittedName>
</protein>
<keyword evidence="2" id="KW-0202">Cytokine</keyword>
<dbReference type="Proteomes" id="UP001178461">
    <property type="component" value="Chromosome 4"/>
</dbReference>
<dbReference type="PRINTS" id="PR01731">
    <property type="entry name" value="LYMPHOTACTIN"/>
</dbReference>
<name>A0AA35K8F5_9SAUR</name>
<feature type="domain" description="Chemokine interleukin-8-like" evidence="3">
    <location>
        <begin position="32"/>
        <end position="88"/>
    </location>
</feature>
<evidence type="ECO:0000256" key="1">
    <source>
        <dbReference type="ARBA" id="ARBA00006894"/>
    </source>
</evidence>
<dbReference type="AlphaFoldDB" id="A0AA35K8F5"/>
<evidence type="ECO:0000313" key="5">
    <source>
        <dbReference type="Proteomes" id="UP001178461"/>
    </source>
</evidence>
<comment type="similarity">
    <text evidence="1">Belongs to the intercrine gamma family.</text>
</comment>
<dbReference type="Gene3D" id="2.40.50.40">
    <property type="match status" value="1"/>
</dbReference>
<sequence length="106" mass="12138">MKLYTAAILTIAFFELFSVYIITGTLGSQTMALDSCITLETNEMNIRRFASYTTQTRPVKAVILITRRGVKVCVPHDLPWVTKTMNYLDQKKAIQQRRTTSRKMTS</sequence>
<gene>
    <name evidence="4" type="ORF">PODLI_1B023094</name>
</gene>
<evidence type="ECO:0000259" key="3">
    <source>
        <dbReference type="SMART" id="SM00199"/>
    </source>
</evidence>
<dbReference type="InterPro" id="IPR008105">
    <property type="entry name" value="Chemokine_XCL1/XCL2"/>
</dbReference>
<accession>A0AA35K8F5</accession>